<evidence type="ECO:0000259" key="2">
    <source>
        <dbReference type="Pfam" id="PF18465"/>
    </source>
</evidence>
<evidence type="ECO:0000313" key="3">
    <source>
        <dbReference type="EMBL" id="MCO6415847.1"/>
    </source>
</evidence>
<dbReference type="Pfam" id="PF18465">
    <property type="entry name" value="Rieske_3"/>
    <property type="match status" value="1"/>
</dbReference>
<evidence type="ECO:0000256" key="1">
    <source>
        <dbReference type="SAM" id="MobiDB-lite"/>
    </source>
</evidence>
<feature type="compositionally biased region" description="Polar residues" evidence="1">
    <location>
        <begin position="57"/>
        <end position="67"/>
    </location>
</feature>
<dbReference type="Gene3D" id="2.60.40.4210">
    <property type="match status" value="1"/>
</dbReference>
<gene>
    <name evidence="3" type="ORF">JYK14_06615</name>
</gene>
<dbReference type="InterPro" id="IPR041632">
    <property type="entry name" value="AioA/IdrA_3Fe-4S"/>
</dbReference>
<dbReference type="RefSeq" id="WP_252952461.1">
    <property type="nucleotide sequence ID" value="NZ_JAFIRR010000037.1"/>
</dbReference>
<name>A0ABT1D2L7_9PROT</name>
<proteinExistence type="predicted"/>
<accession>A0ABT1D2L7</accession>
<feature type="domain" description="Arsenite oxidase subunit AioA/Iodate reductase subunit IdrA 3Fe-4S cluster" evidence="2">
    <location>
        <begin position="24"/>
        <end position="65"/>
    </location>
</feature>
<dbReference type="EMBL" id="JAFIRR010000037">
    <property type="protein sequence ID" value="MCO6415847.1"/>
    <property type="molecule type" value="Genomic_DNA"/>
</dbReference>
<organism evidence="3 4">
    <name type="scientific">Siccirubricoccus soli</name>
    <dbReference type="NCBI Taxonomy" id="2899147"/>
    <lineage>
        <taxon>Bacteria</taxon>
        <taxon>Pseudomonadati</taxon>
        <taxon>Pseudomonadota</taxon>
        <taxon>Alphaproteobacteria</taxon>
        <taxon>Acetobacterales</taxon>
        <taxon>Roseomonadaceae</taxon>
        <taxon>Siccirubricoccus</taxon>
    </lineage>
</organism>
<dbReference type="Proteomes" id="UP001523392">
    <property type="component" value="Unassembled WGS sequence"/>
</dbReference>
<sequence>MAYKRNIDRLPIPPRDANVHNGTCHFCIVGCGYHAVSWPMDRQGGPRPEQNLFGENLGQQQGADAPA</sequence>
<feature type="region of interest" description="Disordered" evidence="1">
    <location>
        <begin position="41"/>
        <end position="67"/>
    </location>
</feature>
<evidence type="ECO:0000313" key="4">
    <source>
        <dbReference type="Proteomes" id="UP001523392"/>
    </source>
</evidence>
<keyword evidence="4" id="KW-1185">Reference proteome</keyword>
<reference evidence="3 4" key="1">
    <citation type="submission" date="2021-12" db="EMBL/GenBank/DDBJ databases">
        <title>Siccirubricoccus leaddurans sp. nov., a high concentration Zn2+ tolerance bacterium.</title>
        <authorList>
            <person name="Cao Y."/>
        </authorList>
    </citation>
    <scope>NUCLEOTIDE SEQUENCE [LARGE SCALE GENOMIC DNA]</scope>
    <source>
        <strain evidence="3 4">KC 17139</strain>
    </source>
</reference>
<comment type="caution">
    <text evidence="3">The sequence shown here is derived from an EMBL/GenBank/DDBJ whole genome shotgun (WGS) entry which is preliminary data.</text>
</comment>
<dbReference type="SUPFAM" id="SSF53706">
    <property type="entry name" value="Formate dehydrogenase/DMSO reductase, domains 1-3"/>
    <property type="match status" value="1"/>
</dbReference>
<protein>
    <recommendedName>
        <fullName evidence="2">Arsenite oxidase subunit AioA/Iodate reductase subunit IdrA 3Fe-4S cluster domain-containing protein</fullName>
    </recommendedName>
</protein>